<accession>A0ABQ0F0N1</accession>
<feature type="signal peptide" evidence="1">
    <location>
        <begin position="1"/>
        <end position="28"/>
    </location>
</feature>
<dbReference type="EMBL" id="BAAFST010000007">
    <property type="protein sequence ID" value="GAB1292854.1"/>
    <property type="molecule type" value="Genomic_DNA"/>
</dbReference>
<keyword evidence="1" id="KW-0732">Signal</keyword>
<organism evidence="2 3">
    <name type="scientific">Apodemus speciosus</name>
    <name type="common">Large Japanese field mouse</name>
    <dbReference type="NCBI Taxonomy" id="105296"/>
    <lineage>
        <taxon>Eukaryota</taxon>
        <taxon>Metazoa</taxon>
        <taxon>Chordata</taxon>
        <taxon>Craniata</taxon>
        <taxon>Vertebrata</taxon>
        <taxon>Euteleostomi</taxon>
        <taxon>Mammalia</taxon>
        <taxon>Eutheria</taxon>
        <taxon>Euarchontoglires</taxon>
        <taxon>Glires</taxon>
        <taxon>Rodentia</taxon>
        <taxon>Myomorpha</taxon>
        <taxon>Muroidea</taxon>
        <taxon>Muridae</taxon>
        <taxon>Murinae</taxon>
        <taxon>Apodemus</taxon>
    </lineage>
</organism>
<proteinExistence type="predicted"/>
<sequence>MDPQRPTLVSLFLLATCLVAALLWEAGAIPVHQVPVKTKGKYVFPEQETEKASGPRAVEPLDKDNQLGALLPVPKQKPAAAEEKRPDAMTLVETEDILSRFRNPLQGPEPDLDSIDHPMFEDIRDEVPQSWPVLYRQVLQGPEKDLDHISHSMEDS</sequence>
<keyword evidence="3" id="KW-1185">Reference proteome</keyword>
<gene>
    <name evidence="2" type="ORF">APTSU1_000808500</name>
</gene>
<evidence type="ECO:0000313" key="2">
    <source>
        <dbReference type="EMBL" id="GAB1292854.1"/>
    </source>
</evidence>
<dbReference type="PANTHER" id="PTHR37861">
    <property type="entry name" value="PROLINE-RICH ACIDIC PROTEIN 1"/>
    <property type="match status" value="1"/>
</dbReference>
<reference evidence="2 3" key="1">
    <citation type="submission" date="2024-08" db="EMBL/GenBank/DDBJ databases">
        <title>The draft genome of Apodemus speciosus.</title>
        <authorList>
            <person name="Nabeshima K."/>
            <person name="Suzuki S."/>
            <person name="Onuma M."/>
        </authorList>
    </citation>
    <scope>NUCLEOTIDE SEQUENCE [LARGE SCALE GENOMIC DNA]</scope>
    <source>
        <strain evidence="2">IB14-021</strain>
    </source>
</reference>
<dbReference type="PANTHER" id="PTHR37861:SF1">
    <property type="entry name" value="PROLINE-RICH ACIDIC PROTEIN 1"/>
    <property type="match status" value="1"/>
</dbReference>
<evidence type="ECO:0000313" key="3">
    <source>
        <dbReference type="Proteomes" id="UP001623349"/>
    </source>
</evidence>
<dbReference type="Pfam" id="PF15314">
    <property type="entry name" value="PRAP"/>
    <property type="match status" value="1"/>
</dbReference>
<dbReference type="InterPro" id="IPR027922">
    <property type="entry name" value="PRAP"/>
</dbReference>
<name>A0ABQ0F0N1_APOSI</name>
<comment type="caution">
    <text evidence="2">The sequence shown here is derived from an EMBL/GenBank/DDBJ whole genome shotgun (WGS) entry which is preliminary data.</text>
</comment>
<dbReference type="Proteomes" id="UP001623349">
    <property type="component" value="Unassembled WGS sequence"/>
</dbReference>
<evidence type="ECO:0000256" key="1">
    <source>
        <dbReference type="SAM" id="SignalP"/>
    </source>
</evidence>
<feature type="chain" id="PRO_5045708055" evidence="1">
    <location>
        <begin position="29"/>
        <end position="156"/>
    </location>
</feature>
<protein>
    <submittedName>
        <fullName evidence="2">Proline-rich acidic protein 1</fullName>
    </submittedName>
</protein>